<accession>A0ABW2R6P6</accession>
<sequence>MDNTLSRREFLRRAGMLAATGVAAPIAFNLSLMSEAAAATSPSDYKALVCVFLAGGNDHQNTVVPYDLQSYQAYANIRQTIATPRDRLLPLASLLSDGRQMALAPQLSGLATLFAAGRLGIVANMGPLAQPTTKAQYQNHTAVLPPKLFSHNDQQSYWMSSMAEGADSGWGGRVGDLFLSGNGNAALSCISIGGNGLYLSGQQARSFAVGVGGNPLLLWGSTNLFSPSYISELKALMSSNKNNYLEDEYVKVTQRGLNTSAQLDAALKAAPVLNTSFPANNSLADSLKMVAKLISTRGQLGNQRQVFMVQLAGFDMHDRLSSQHPILLKALNDALMAFDGALTELGLQDQVTTFTGSEFGRTLSSNGDGSDHGWASHHFVMGGAVAGGQIHGRVPLPVIGGADDVGQGRYIPDLSVEQLAWPLAKWFGVPESDRYLVLPTLAKFDENALKIMKPVP</sequence>
<comment type="caution">
    <text evidence="1">The sequence shown here is derived from an EMBL/GenBank/DDBJ whole genome shotgun (WGS) entry which is preliminary data.</text>
</comment>
<evidence type="ECO:0000313" key="2">
    <source>
        <dbReference type="Proteomes" id="UP001596473"/>
    </source>
</evidence>
<dbReference type="PROSITE" id="PS51318">
    <property type="entry name" value="TAT"/>
    <property type="match status" value="1"/>
</dbReference>
<dbReference type="InterPro" id="IPR010869">
    <property type="entry name" value="DUF1501"/>
</dbReference>
<organism evidence="1 2">
    <name type="scientific">Iodobacter arcticus</name>
    <dbReference type="NCBI Taxonomy" id="590593"/>
    <lineage>
        <taxon>Bacteria</taxon>
        <taxon>Pseudomonadati</taxon>
        <taxon>Pseudomonadota</taxon>
        <taxon>Betaproteobacteria</taxon>
        <taxon>Neisseriales</taxon>
        <taxon>Chitinibacteraceae</taxon>
        <taxon>Iodobacter</taxon>
    </lineage>
</organism>
<dbReference type="PANTHER" id="PTHR43737">
    <property type="entry name" value="BLL7424 PROTEIN"/>
    <property type="match status" value="1"/>
</dbReference>
<name>A0ABW2R6P6_9NEIS</name>
<dbReference type="EMBL" id="JBHTBQ010000047">
    <property type="protein sequence ID" value="MFC7422302.1"/>
    <property type="molecule type" value="Genomic_DNA"/>
</dbReference>
<reference evidence="2" key="1">
    <citation type="journal article" date="2019" name="Int. J. Syst. Evol. Microbiol.">
        <title>The Global Catalogue of Microorganisms (GCM) 10K type strain sequencing project: providing services to taxonomists for standard genome sequencing and annotation.</title>
        <authorList>
            <consortium name="The Broad Institute Genomics Platform"/>
            <consortium name="The Broad Institute Genome Sequencing Center for Infectious Disease"/>
            <person name="Wu L."/>
            <person name="Ma J."/>
        </authorList>
    </citation>
    <scope>NUCLEOTIDE SEQUENCE [LARGE SCALE GENOMIC DNA]</scope>
    <source>
        <strain evidence="2">CCUG 62945</strain>
    </source>
</reference>
<dbReference type="Proteomes" id="UP001596473">
    <property type="component" value="Unassembled WGS sequence"/>
</dbReference>
<dbReference type="RefSeq" id="WP_380190330.1">
    <property type="nucleotide sequence ID" value="NZ_JBHTBQ010000047.1"/>
</dbReference>
<keyword evidence="2" id="KW-1185">Reference proteome</keyword>
<dbReference type="Pfam" id="PF07394">
    <property type="entry name" value="DUF1501"/>
    <property type="match status" value="1"/>
</dbReference>
<gene>
    <name evidence="1" type="ORF">ACFQNF_20790</name>
</gene>
<dbReference type="PANTHER" id="PTHR43737:SF1">
    <property type="entry name" value="DUF1501 DOMAIN-CONTAINING PROTEIN"/>
    <property type="match status" value="1"/>
</dbReference>
<dbReference type="InterPro" id="IPR006311">
    <property type="entry name" value="TAT_signal"/>
</dbReference>
<evidence type="ECO:0000313" key="1">
    <source>
        <dbReference type="EMBL" id="MFC7422302.1"/>
    </source>
</evidence>
<proteinExistence type="predicted"/>
<protein>
    <submittedName>
        <fullName evidence="1">DUF1501 domain-containing protein</fullName>
    </submittedName>
</protein>